<reference evidence="18 19" key="1">
    <citation type="journal article" date="2020" name="BMC Genomics">
        <title>Intraspecific diversification of the crop wild relative Brassica cretica Lam. using demographic model selection.</title>
        <authorList>
            <person name="Kioukis A."/>
            <person name="Michalopoulou V.A."/>
            <person name="Briers L."/>
            <person name="Pirintsos S."/>
            <person name="Studholme D.J."/>
            <person name="Pavlidis P."/>
            <person name="Sarris P.F."/>
        </authorList>
    </citation>
    <scope>NUCLEOTIDE SEQUENCE [LARGE SCALE GENOMIC DNA]</scope>
    <source>
        <strain evidence="19">cv. PFS-1207/04</strain>
    </source>
</reference>
<dbReference type="PROSITE" id="PS00108">
    <property type="entry name" value="PROTEIN_KINASE_ST"/>
    <property type="match status" value="2"/>
</dbReference>
<dbReference type="PANTHER" id="PTHR27007">
    <property type="match status" value="1"/>
</dbReference>
<evidence type="ECO:0000256" key="11">
    <source>
        <dbReference type="ARBA" id="ARBA00022989"/>
    </source>
</evidence>
<organism evidence="18 19">
    <name type="scientific">Brassica cretica</name>
    <name type="common">Mustard</name>
    <dbReference type="NCBI Taxonomy" id="69181"/>
    <lineage>
        <taxon>Eukaryota</taxon>
        <taxon>Viridiplantae</taxon>
        <taxon>Streptophyta</taxon>
        <taxon>Embryophyta</taxon>
        <taxon>Tracheophyta</taxon>
        <taxon>Spermatophyta</taxon>
        <taxon>Magnoliopsida</taxon>
        <taxon>eudicotyledons</taxon>
        <taxon>Gunneridae</taxon>
        <taxon>Pentapetalae</taxon>
        <taxon>rosids</taxon>
        <taxon>malvids</taxon>
        <taxon>Brassicales</taxon>
        <taxon>Brassicaceae</taxon>
        <taxon>Brassiceae</taxon>
        <taxon>Brassica</taxon>
    </lineage>
</organism>
<evidence type="ECO:0000256" key="6">
    <source>
        <dbReference type="ARBA" id="ARBA00022729"/>
    </source>
</evidence>
<dbReference type="Gene3D" id="2.60.120.200">
    <property type="match status" value="2"/>
</dbReference>
<evidence type="ECO:0000313" key="19">
    <source>
        <dbReference type="Proteomes" id="UP000266723"/>
    </source>
</evidence>
<dbReference type="InterPro" id="IPR011009">
    <property type="entry name" value="Kinase-like_dom_sf"/>
</dbReference>
<dbReference type="Gene3D" id="3.30.200.20">
    <property type="entry name" value="Phosphorylase Kinase, domain 1"/>
    <property type="match status" value="2"/>
</dbReference>
<keyword evidence="9" id="KW-0418">Kinase</keyword>
<evidence type="ECO:0000256" key="3">
    <source>
        <dbReference type="ARBA" id="ARBA00010217"/>
    </source>
</evidence>
<evidence type="ECO:0000256" key="10">
    <source>
        <dbReference type="ARBA" id="ARBA00022840"/>
    </source>
</evidence>
<feature type="domain" description="Protein kinase" evidence="17">
    <location>
        <begin position="232"/>
        <end position="504"/>
    </location>
</feature>
<evidence type="ECO:0000256" key="9">
    <source>
        <dbReference type="ARBA" id="ARBA00022777"/>
    </source>
</evidence>
<dbReference type="PROSITE" id="PS00107">
    <property type="entry name" value="PROTEIN_KINASE_ATP"/>
    <property type="match status" value="2"/>
</dbReference>
<evidence type="ECO:0000256" key="8">
    <source>
        <dbReference type="ARBA" id="ARBA00022741"/>
    </source>
</evidence>
<evidence type="ECO:0000313" key="18">
    <source>
        <dbReference type="EMBL" id="KAF3550237.1"/>
    </source>
</evidence>
<keyword evidence="5 15" id="KW-0812">Transmembrane</keyword>
<evidence type="ECO:0000256" key="14">
    <source>
        <dbReference type="PROSITE-ProRule" id="PRU10141"/>
    </source>
</evidence>
<feature type="chain" id="PRO_5045672891" description="Protein kinase domain-containing protein" evidence="16">
    <location>
        <begin position="19"/>
        <end position="1087"/>
    </location>
</feature>
<evidence type="ECO:0000256" key="5">
    <source>
        <dbReference type="ARBA" id="ARBA00022692"/>
    </source>
</evidence>
<gene>
    <name evidence="18" type="ORF">DY000_02003299</name>
</gene>
<sequence length="1087" mass="121512">MFLKLLTIVFFFSILSQSLQPSSQNLEFTFNGFYPPLSDISVQGISSVTPKGALKLTKIAGLESGHAFYSKPIRFKDSPNDTVSSFSTTFVFAIDTLISRFGGAGMAFVIAPKFSLSPSAPSQYLSQFVCVGTFGSWVEFSSKGGSSVVALSKLPQVGQRSGMAWLAVLLYAIVIFGILCTIFVLIFSPIRLVRCILRRRRKFLEEIEDWETEFAKNRMKFKDLYYATKGFKDNDDLLGTGGFGSVYKGVMPKTQKEIAVKRVSNKSQQGLKDFVAEIASIGRMSHRNLVPLLGYCRRKDELLLVYDYMPNGSLDKYLHHSPEVSLYWNQRTKIIKGVASALFFLHEEWEQVVIHRDIKSSNVLLDAEYNGRLGDFGLARLCGHGTDPQTTDVAGTWGYLAPDQVRTGRATATTATDVFAFGVLLLEVVCGRRPIEFQNRESGESERLLGIPEVGFSESSLSTGGSSITNSLLSGGSGHAFYSKQIRFRDSPNDTVSSFSTTFVFVIRPVVPGIGAEGMAFVIAPNFSLPTAAPSEDLGLFNIINNGNDTHHVFAVEFDTVQDPLDDPDNNHVGIDINSLKSVNTSPAGYWYDNDQFKKLTLVSGKPMQVWVDYDGRTHWINVTMAPFRKEKPKKALVSIVRDLSSVLLQDMFVGFSSATSSYVSEHFVLGWSFRVKGKAPLLTLSELPMVKQRSWMTWFALMFLVLLLFTIFCITPCLIICSPICLVRCILRRRRKFAEEIEDWETEFAKNRMKFKDLYYATKGFKDNGLLGRGGFGSVYKGVMPKTKKEIAVKRVSNKSQQGLKEFVAEIASIGRMSHRNLVPLLGYCRRKDELLLVYDYMPNGSLDKYLHNSPEVALDWNQRIKIIKGVASALFFLHEDWEQVVIHRDVKSSNVLLDSEHNGRLGDFGLARLCGHGTEPETTNVAGTWGYLAPDHLRTGRATTATDVFAFGVLLLEVACGRRPIEFQNRESGERVFLVDWVFHFWEDRNILDAKDPNLWHDYEVGEIEMVLKLGLLCSQSDPENRPTMRQVLHYLRGDVMLPNLSPSDLRGSERLLGIPEVGFSESSLSTCGSSVTNSLLSVGR</sequence>
<evidence type="ECO:0000256" key="12">
    <source>
        <dbReference type="ARBA" id="ARBA00023136"/>
    </source>
</evidence>
<feature type="binding site" evidence="14">
    <location>
        <position position="261"/>
    </location>
    <ligand>
        <name>ATP</name>
        <dbReference type="ChEBI" id="CHEBI:30616"/>
    </ligand>
</feature>
<evidence type="ECO:0000256" key="1">
    <source>
        <dbReference type="ARBA" id="ARBA00004479"/>
    </source>
</evidence>
<feature type="domain" description="Protein kinase" evidence="17">
    <location>
        <begin position="766"/>
        <end position="1044"/>
    </location>
</feature>
<keyword evidence="8 14" id="KW-0547">Nucleotide-binding</keyword>
<accession>A0ABQ7CF73</accession>
<feature type="binding site" evidence="14">
    <location>
        <position position="795"/>
    </location>
    <ligand>
        <name>ATP</name>
        <dbReference type="ChEBI" id="CHEBI:30616"/>
    </ligand>
</feature>
<dbReference type="Pfam" id="PF00139">
    <property type="entry name" value="Lectin_legB"/>
    <property type="match status" value="2"/>
</dbReference>
<evidence type="ECO:0000256" key="4">
    <source>
        <dbReference type="ARBA" id="ARBA00022679"/>
    </source>
</evidence>
<evidence type="ECO:0000256" key="2">
    <source>
        <dbReference type="ARBA" id="ARBA00008536"/>
    </source>
</evidence>
<evidence type="ECO:0000256" key="15">
    <source>
        <dbReference type="SAM" id="Phobius"/>
    </source>
</evidence>
<proteinExistence type="inferred from homology"/>
<keyword evidence="6 16" id="KW-0732">Signal</keyword>
<dbReference type="PROSITE" id="PS50011">
    <property type="entry name" value="PROTEIN_KINASE_DOM"/>
    <property type="match status" value="2"/>
</dbReference>
<dbReference type="EMBL" id="QGKV02000832">
    <property type="protein sequence ID" value="KAF3550237.1"/>
    <property type="molecule type" value="Genomic_DNA"/>
</dbReference>
<dbReference type="Pfam" id="PF00069">
    <property type="entry name" value="Pkinase"/>
    <property type="match status" value="2"/>
</dbReference>
<dbReference type="InterPro" id="IPR050528">
    <property type="entry name" value="L-type_Lectin-RKs"/>
</dbReference>
<evidence type="ECO:0000256" key="7">
    <source>
        <dbReference type="ARBA" id="ARBA00022734"/>
    </source>
</evidence>
<evidence type="ECO:0000256" key="13">
    <source>
        <dbReference type="ARBA" id="ARBA00023170"/>
    </source>
</evidence>
<comment type="caution">
    <text evidence="18">The sequence shown here is derived from an EMBL/GenBank/DDBJ whole genome shotgun (WGS) entry which is preliminary data.</text>
</comment>
<keyword evidence="13" id="KW-0675">Receptor</keyword>
<feature type="transmembrane region" description="Helical" evidence="15">
    <location>
        <begin position="163"/>
        <end position="187"/>
    </location>
</feature>
<dbReference type="InterPro" id="IPR008271">
    <property type="entry name" value="Ser/Thr_kinase_AS"/>
</dbReference>
<keyword evidence="10 14" id="KW-0067">ATP-binding</keyword>
<name>A0ABQ7CF73_BRACR</name>
<comment type="similarity">
    <text evidence="2">In the N-terminal section; belongs to the leguminous lectin family.</text>
</comment>
<dbReference type="InterPro" id="IPR017441">
    <property type="entry name" value="Protein_kinase_ATP_BS"/>
</dbReference>
<comment type="similarity">
    <text evidence="3">In the C-terminal section; belongs to the protein kinase superfamily. Ser/Thr protein kinase family.</text>
</comment>
<dbReference type="SUPFAM" id="SSF49899">
    <property type="entry name" value="Concanavalin A-like lectins/glucanases"/>
    <property type="match status" value="2"/>
</dbReference>
<keyword evidence="19" id="KW-1185">Reference proteome</keyword>
<evidence type="ECO:0000259" key="17">
    <source>
        <dbReference type="PROSITE" id="PS50011"/>
    </source>
</evidence>
<keyword evidence="12 15" id="KW-0472">Membrane</keyword>
<evidence type="ECO:0000256" key="16">
    <source>
        <dbReference type="SAM" id="SignalP"/>
    </source>
</evidence>
<keyword evidence="11 15" id="KW-1133">Transmembrane helix</keyword>
<feature type="signal peptide" evidence="16">
    <location>
        <begin position="1"/>
        <end position="18"/>
    </location>
</feature>
<dbReference type="Gene3D" id="1.10.510.10">
    <property type="entry name" value="Transferase(Phosphotransferase) domain 1"/>
    <property type="match status" value="2"/>
</dbReference>
<keyword evidence="4" id="KW-0808">Transferase</keyword>
<protein>
    <recommendedName>
        <fullName evidence="17">Protein kinase domain-containing protein</fullName>
    </recommendedName>
</protein>
<dbReference type="Proteomes" id="UP000266723">
    <property type="component" value="Unassembled WGS sequence"/>
</dbReference>
<dbReference type="InterPro" id="IPR000719">
    <property type="entry name" value="Prot_kinase_dom"/>
</dbReference>
<feature type="transmembrane region" description="Helical" evidence="15">
    <location>
        <begin position="696"/>
        <end position="728"/>
    </location>
</feature>
<dbReference type="CDD" id="cd06899">
    <property type="entry name" value="lectin_legume_LecRK_Arcelin_ConA"/>
    <property type="match status" value="1"/>
</dbReference>
<dbReference type="SUPFAM" id="SSF56112">
    <property type="entry name" value="Protein kinase-like (PK-like)"/>
    <property type="match status" value="2"/>
</dbReference>
<dbReference type="InterPro" id="IPR001220">
    <property type="entry name" value="Legume_lectin_dom"/>
</dbReference>
<keyword evidence="7" id="KW-0430">Lectin</keyword>
<dbReference type="CDD" id="cd14066">
    <property type="entry name" value="STKc_IRAK"/>
    <property type="match status" value="1"/>
</dbReference>
<comment type="subcellular location">
    <subcellularLocation>
        <location evidence="1">Membrane</location>
        <topology evidence="1">Single-pass type I membrane protein</topology>
    </subcellularLocation>
</comment>
<dbReference type="InterPro" id="IPR013320">
    <property type="entry name" value="ConA-like_dom_sf"/>
</dbReference>
<dbReference type="SMART" id="SM00220">
    <property type="entry name" value="S_TKc"/>
    <property type="match status" value="2"/>
</dbReference>